<proteinExistence type="predicted"/>
<reference evidence="1 2" key="1">
    <citation type="submission" date="2017-12" db="EMBL/GenBank/DDBJ databases">
        <title>Genome sequence of the active heterotrophic nitrifier-denitrifier, Cupriavidus pauculus UM1.</title>
        <authorList>
            <person name="Putonti C."/>
            <person name="Castignetti D."/>
        </authorList>
    </citation>
    <scope>NUCLEOTIDE SEQUENCE [LARGE SCALE GENOMIC DNA]</scope>
    <source>
        <strain evidence="1 2">UM1</strain>
    </source>
</reference>
<evidence type="ECO:0000313" key="2">
    <source>
        <dbReference type="Proteomes" id="UP000234341"/>
    </source>
</evidence>
<organism evidence="1 2">
    <name type="scientific">Cupriavidus pauculus</name>
    <dbReference type="NCBI Taxonomy" id="82633"/>
    <lineage>
        <taxon>Bacteria</taxon>
        <taxon>Pseudomonadati</taxon>
        <taxon>Pseudomonadota</taxon>
        <taxon>Betaproteobacteria</taxon>
        <taxon>Burkholderiales</taxon>
        <taxon>Burkholderiaceae</taxon>
        <taxon>Cupriavidus</taxon>
    </lineage>
</organism>
<dbReference type="Pfam" id="PF16162">
    <property type="entry name" value="KwaB"/>
    <property type="match status" value="1"/>
</dbReference>
<dbReference type="NCBIfam" id="NF041623">
    <property type="entry name" value="KwaB"/>
    <property type="match status" value="1"/>
</dbReference>
<dbReference type="AlphaFoldDB" id="A0A2N5C8L2"/>
<dbReference type="Proteomes" id="UP000234341">
    <property type="component" value="Unassembled WGS sequence"/>
</dbReference>
<dbReference type="OrthoDB" id="9152440at2"/>
<protein>
    <recommendedName>
        <fullName evidence="3">DUF4868 domain-containing protein</fullName>
    </recommendedName>
</protein>
<evidence type="ECO:0008006" key="3">
    <source>
        <dbReference type="Google" id="ProtNLM"/>
    </source>
</evidence>
<evidence type="ECO:0000313" key="1">
    <source>
        <dbReference type="EMBL" id="PLP98554.1"/>
    </source>
</evidence>
<sequence>MKTIDEIRAAWEDLIASGINFTLYLGLGDSDHRQYLRADFDDEATEAVGNSFVDSIERYFQGDLSTVALSALDDRANPLVCYDLPDAPAEFEVLTRLTQDPEPATYVFADHDFSEIKTMAVKVSSADTSVVFFKRFYPVSLVKRDQIMLVKGATSRFELVNKDILKVTGGFEVMLMDDEFYINDFSKFEKAFSFDAIAARAMNAVTATIVALNLVHDVKGHLASCEAPRKDIIRAGRSPVLTMPAAAIIAFVSAKQQQLGLQVQNGLVVLNSKESVRRLYRLLNDDYLTSQLTQLEYETLAKNRL</sequence>
<dbReference type="InterPro" id="IPR032359">
    <property type="entry name" value="KwaB-like"/>
</dbReference>
<comment type="caution">
    <text evidence="1">The sequence shown here is derived from an EMBL/GenBank/DDBJ whole genome shotgun (WGS) entry which is preliminary data.</text>
</comment>
<dbReference type="EMBL" id="PJRP01000011">
    <property type="protein sequence ID" value="PLP98554.1"/>
    <property type="molecule type" value="Genomic_DNA"/>
</dbReference>
<accession>A0A2N5C8L2</accession>
<dbReference type="RefSeq" id="WP_101683568.1">
    <property type="nucleotide sequence ID" value="NZ_PJRP01000011.1"/>
</dbReference>
<name>A0A2N5C8L2_9BURK</name>
<gene>
    <name evidence="1" type="ORF">CYJ10_22020</name>
</gene>
<dbReference type="InterPro" id="IPR048119">
    <property type="entry name" value="KwaB"/>
</dbReference>